<accession>A0A7N2R1A2</accession>
<dbReference type="AlphaFoldDB" id="A0A7N2R1A2"/>
<reference evidence="2 3" key="1">
    <citation type="journal article" date="2016" name="G3 (Bethesda)">
        <title>First Draft Assembly and Annotation of the Genome of a California Endemic Oak Quercus lobata Nee (Fagaceae).</title>
        <authorList>
            <person name="Sork V.L."/>
            <person name="Fitz-Gibbon S.T."/>
            <person name="Puiu D."/>
            <person name="Crepeau M."/>
            <person name="Gugger P.F."/>
            <person name="Sherman R."/>
            <person name="Stevens K."/>
            <person name="Langley C.H."/>
            <person name="Pellegrini M."/>
            <person name="Salzberg S.L."/>
        </authorList>
    </citation>
    <scope>NUCLEOTIDE SEQUENCE [LARGE SCALE GENOMIC DNA]</scope>
    <source>
        <strain evidence="2 3">cv. SW786</strain>
    </source>
</reference>
<evidence type="ECO:0000313" key="2">
    <source>
        <dbReference type="EnsemblPlants" id="QL03p031581:mrna"/>
    </source>
</evidence>
<dbReference type="InParanoid" id="A0A7N2R1A2"/>
<dbReference type="Proteomes" id="UP000594261">
    <property type="component" value="Chromosome 3"/>
</dbReference>
<keyword evidence="3" id="KW-1185">Reference proteome</keyword>
<dbReference type="EMBL" id="LRBV02000003">
    <property type="status" value="NOT_ANNOTATED_CDS"/>
    <property type="molecule type" value="Genomic_DNA"/>
</dbReference>
<reference evidence="2" key="2">
    <citation type="submission" date="2021-01" db="UniProtKB">
        <authorList>
            <consortium name="EnsemblPlants"/>
        </authorList>
    </citation>
    <scope>IDENTIFICATION</scope>
</reference>
<organism evidence="2 3">
    <name type="scientific">Quercus lobata</name>
    <name type="common">Valley oak</name>
    <dbReference type="NCBI Taxonomy" id="97700"/>
    <lineage>
        <taxon>Eukaryota</taxon>
        <taxon>Viridiplantae</taxon>
        <taxon>Streptophyta</taxon>
        <taxon>Embryophyta</taxon>
        <taxon>Tracheophyta</taxon>
        <taxon>Spermatophyta</taxon>
        <taxon>Magnoliopsida</taxon>
        <taxon>eudicotyledons</taxon>
        <taxon>Gunneridae</taxon>
        <taxon>Pentapetalae</taxon>
        <taxon>rosids</taxon>
        <taxon>fabids</taxon>
        <taxon>Fagales</taxon>
        <taxon>Fagaceae</taxon>
        <taxon>Quercus</taxon>
    </lineage>
</organism>
<sequence length="126" mass="14414">MDEITNRCAGLKLSSREDTEVAIHVQLTEDGPVLIGKFCTRGEMSIGATLGEVEKVDDANENGFCLGNFLRIWVLIDISMALCRGRKVRLGEYGLKWVDFKFERLPIFCYLCGRIDYDERDCLQWI</sequence>
<name>A0A7N2R1A2_QUELO</name>
<evidence type="ECO:0000313" key="3">
    <source>
        <dbReference type="Proteomes" id="UP000594261"/>
    </source>
</evidence>
<proteinExistence type="predicted"/>
<protein>
    <recommendedName>
        <fullName evidence="1">Zinc knuckle CX2CX4HX4C domain-containing protein</fullName>
    </recommendedName>
</protein>
<dbReference type="Pfam" id="PF14392">
    <property type="entry name" value="zf-CCHC_4"/>
    <property type="match status" value="1"/>
</dbReference>
<dbReference type="InterPro" id="IPR025836">
    <property type="entry name" value="Zn_knuckle_CX2CX4HX4C"/>
</dbReference>
<feature type="domain" description="Zinc knuckle CX2CX4HX4C" evidence="1">
    <location>
        <begin position="76"/>
        <end position="123"/>
    </location>
</feature>
<dbReference type="Gramene" id="QL03p031581:mrna">
    <property type="protein sequence ID" value="QL03p031581:mrna"/>
    <property type="gene ID" value="QL03p031581"/>
</dbReference>
<evidence type="ECO:0000259" key="1">
    <source>
        <dbReference type="Pfam" id="PF14392"/>
    </source>
</evidence>
<dbReference type="EnsemblPlants" id="QL03p031581:mrna">
    <property type="protein sequence ID" value="QL03p031581:mrna"/>
    <property type="gene ID" value="QL03p031581"/>
</dbReference>